<evidence type="ECO:0000313" key="3">
    <source>
        <dbReference type="Proteomes" id="UP001558652"/>
    </source>
</evidence>
<dbReference type="AlphaFoldDB" id="A0ABD0Z7K9"/>
<name>A0ABD0Z7K9_9HEMI</name>
<keyword evidence="3" id="KW-1185">Reference proteome</keyword>
<sequence length="266" mass="30269">MATRRARYPRPEVVPVHGPVLSTYLLRCGDVDRPSPFNYIILRRGKITVGYHLLVRVSLVRNGFAIFCVHVITIVVNYDPNSHRRRWRLDETQSKKRQTTAMLNVEQGAELLDNFLRLQKEIWKQEKHPPIPALARLIDQLGLATHSATRPPVFKLSSRAVPPFYENVVTLRAMFHVYGGHWVAVLDKIGAELEAAVGETSGDMQVMPGTVPQTDQHTQPPQQKLPSGYEVWDEPILKVMRELSIANSPARALEHEEFIANLTRYV</sequence>
<proteinExistence type="predicted"/>
<evidence type="ECO:0000256" key="1">
    <source>
        <dbReference type="SAM" id="Phobius"/>
    </source>
</evidence>
<evidence type="ECO:0000313" key="2">
    <source>
        <dbReference type="EMBL" id="KAL1132083.1"/>
    </source>
</evidence>
<comment type="caution">
    <text evidence="2">The sequence shown here is derived from an EMBL/GenBank/DDBJ whole genome shotgun (WGS) entry which is preliminary data.</text>
</comment>
<accession>A0ABD0Z7K9</accession>
<dbReference type="Proteomes" id="UP001558652">
    <property type="component" value="Unassembled WGS sequence"/>
</dbReference>
<keyword evidence="1" id="KW-0472">Membrane</keyword>
<feature type="transmembrane region" description="Helical" evidence="1">
    <location>
        <begin position="59"/>
        <end position="78"/>
    </location>
</feature>
<protein>
    <submittedName>
        <fullName evidence="2">Uncharacterized protein</fullName>
    </submittedName>
</protein>
<gene>
    <name evidence="2" type="ORF">AAG570_010041</name>
</gene>
<organism evidence="2 3">
    <name type="scientific">Ranatra chinensis</name>
    <dbReference type="NCBI Taxonomy" id="642074"/>
    <lineage>
        <taxon>Eukaryota</taxon>
        <taxon>Metazoa</taxon>
        <taxon>Ecdysozoa</taxon>
        <taxon>Arthropoda</taxon>
        <taxon>Hexapoda</taxon>
        <taxon>Insecta</taxon>
        <taxon>Pterygota</taxon>
        <taxon>Neoptera</taxon>
        <taxon>Paraneoptera</taxon>
        <taxon>Hemiptera</taxon>
        <taxon>Heteroptera</taxon>
        <taxon>Panheteroptera</taxon>
        <taxon>Nepomorpha</taxon>
        <taxon>Nepidae</taxon>
        <taxon>Ranatrinae</taxon>
        <taxon>Ranatra</taxon>
    </lineage>
</organism>
<reference evidence="2 3" key="1">
    <citation type="submission" date="2024-07" db="EMBL/GenBank/DDBJ databases">
        <title>Chromosome-level genome assembly of the water stick insect Ranatra chinensis (Heteroptera: Nepidae).</title>
        <authorList>
            <person name="Liu X."/>
        </authorList>
    </citation>
    <scope>NUCLEOTIDE SEQUENCE [LARGE SCALE GENOMIC DNA]</scope>
    <source>
        <strain evidence="2">Cailab_2021Rc</strain>
        <tissue evidence="2">Muscle</tissue>
    </source>
</reference>
<keyword evidence="1" id="KW-1133">Transmembrane helix</keyword>
<dbReference type="EMBL" id="JBFDAA010000005">
    <property type="protein sequence ID" value="KAL1132083.1"/>
    <property type="molecule type" value="Genomic_DNA"/>
</dbReference>
<keyword evidence="1" id="KW-0812">Transmembrane</keyword>